<protein>
    <recommendedName>
        <fullName evidence="5">Transposase</fullName>
    </recommendedName>
</protein>
<evidence type="ECO:0008006" key="5">
    <source>
        <dbReference type="Google" id="ProtNLM"/>
    </source>
</evidence>
<sequence>MGGVGPLCRALAPPFPSRHTRWCKASCFDQALLALAGLHRNKMFSQRGAGFGTPWAAWRHVNETLDVLVSWAPAPPRP</sequence>
<dbReference type="EMBL" id="JACCCF010000001">
    <property type="protein sequence ID" value="NYE44627.1"/>
    <property type="molecule type" value="Genomic_DNA"/>
</dbReference>
<proteinExistence type="predicted"/>
<evidence type="ECO:0000313" key="3">
    <source>
        <dbReference type="Proteomes" id="UP000498980"/>
    </source>
</evidence>
<reference evidence="2 4" key="2">
    <citation type="submission" date="2020-07" db="EMBL/GenBank/DDBJ databases">
        <title>Sequencing the genomes of 1000 actinobacteria strains.</title>
        <authorList>
            <person name="Klenk H.-P."/>
        </authorList>
    </citation>
    <scope>NUCLEOTIDE SEQUENCE [LARGE SCALE GENOMIC DNA]</scope>
    <source>
        <strain evidence="2 4">DSM 41455</strain>
    </source>
</reference>
<name>A0A7J0CHB4_9ACTN</name>
<accession>A0A7J0CHB4</accession>
<dbReference type="AlphaFoldDB" id="A0A7J0CHB4"/>
<keyword evidence="3" id="KW-1185">Reference proteome</keyword>
<evidence type="ECO:0000313" key="1">
    <source>
        <dbReference type="EMBL" id="GFN01175.1"/>
    </source>
</evidence>
<dbReference type="RefSeq" id="WP_173317269.1">
    <property type="nucleotide sequence ID" value="NZ_BLWC01000001.1"/>
</dbReference>
<gene>
    <name evidence="2" type="ORF">HEB29_005638</name>
    <name evidence="1" type="ORF">Sfulv_59850</name>
</gene>
<evidence type="ECO:0000313" key="4">
    <source>
        <dbReference type="Proteomes" id="UP000530403"/>
    </source>
</evidence>
<reference evidence="1 3" key="1">
    <citation type="submission" date="2020-05" db="EMBL/GenBank/DDBJ databases">
        <title>Whole genome shotgun sequence of Streptomyces fulvorobeus NBRC 15897.</title>
        <authorList>
            <person name="Komaki H."/>
            <person name="Tamura T."/>
        </authorList>
    </citation>
    <scope>NUCLEOTIDE SEQUENCE [LARGE SCALE GENOMIC DNA]</scope>
    <source>
        <strain evidence="1 3">NBRC 15897</strain>
    </source>
</reference>
<comment type="caution">
    <text evidence="1">The sequence shown here is derived from an EMBL/GenBank/DDBJ whole genome shotgun (WGS) entry which is preliminary data.</text>
</comment>
<dbReference type="EMBL" id="BLWC01000001">
    <property type="protein sequence ID" value="GFN01175.1"/>
    <property type="molecule type" value="Genomic_DNA"/>
</dbReference>
<organism evidence="1 3">
    <name type="scientific">Streptomyces fulvorobeus</name>
    <dbReference type="NCBI Taxonomy" id="284028"/>
    <lineage>
        <taxon>Bacteria</taxon>
        <taxon>Bacillati</taxon>
        <taxon>Actinomycetota</taxon>
        <taxon>Actinomycetes</taxon>
        <taxon>Kitasatosporales</taxon>
        <taxon>Streptomycetaceae</taxon>
        <taxon>Streptomyces</taxon>
    </lineage>
</organism>
<dbReference type="Proteomes" id="UP000498980">
    <property type="component" value="Unassembled WGS sequence"/>
</dbReference>
<evidence type="ECO:0000313" key="2">
    <source>
        <dbReference type="EMBL" id="NYE44627.1"/>
    </source>
</evidence>
<dbReference type="Proteomes" id="UP000530403">
    <property type="component" value="Unassembled WGS sequence"/>
</dbReference>